<protein>
    <submittedName>
        <fullName evidence="1">Uncharacterized protein</fullName>
    </submittedName>
</protein>
<dbReference type="OrthoDB" id="10021598at2759"/>
<dbReference type="AlphaFoldDB" id="A0A7J7J3N5"/>
<comment type="caution">
    <text evidence="1">The sequence shown here is derived from an EMBL/GenBank/DDBJ whole genome shotgun (WGS) entry which is preliminary data.</text>
</comment>
<accession>A0A7J7J3N5</accession>
<name>A0A7J7J3N5_BUGNE</name>
<dbReference type="PANTHER" id="PTHR36696">
    <property type="entry name" value="AGAP012002-PA"/>
    <property type="match status" value="1"/>
</dbReference>
<sequence>MPDPVVALEPEISLIEAPEPLPASSPVPASAITGDKLGEAKVKHWRKVGSGKGDEDDFFEVDISLMRDRMMKMKKILKSTRSNAANIAAATLISQTKSPLKMQAWMNGRLALSRKSSRFELPIDMLLLETMTPLQYLNRYCVVTSRRQMLYDKIFNKHKNIYSGKLGFQDLQKALSDVLIQSIDDEKMKMVIQMLQIDEDVQVEKRLFYGISAFTERLLYPMFVRGNQNNNENQKERIECADFYALKWKFHGVNVNSSIKALLDVL</sequence>
<proteinExistence type="predicted"/>
<dbReference type="PANTHER" id="PTHR36696:SF1">
    <property type="entry name" value="EF-HAND DOMAIN-CONTAINING PROTEIN"/>
    <property type="match status" value="1"/>
</dbReference>
<dbReference type="EMBL" id="VXIV02003172">
    <property type="protein sequence ID" value="KAF6020457.1"/>
    <property type="molecule type" value="Genomic_DNA"/>
</dbReference>
<evidence type="ECO:0000313" key="2">
    <source>
        <dbReference type="Proteomes" id="UP000593567"/>
    </source>
</evidence>
<gene>
    <name evidence="1" type="ORF">EB796_021231</name>
</gene>
<reference evidence="1" key="1">
    <citation type="submission" date="2020-06" db="EMBL/GenBank/DDBJ databases">
        <title>Draft genome of Bugula neritina, a colonial animal packing powerful symbionts and potential medicines.</title>
        <authorList>
            <person name="Rayko M."/>
        </authorList>
    </citation>
    <scope>NUCLEOTIDE SEQUENCE [LARGE SCALE GENOMIC DNA]</scope>
    <source>
        <strain evidence="1">Kwan_BN1</strain>
    </source>
</reference>
<evidence type="ECO:0000313" key="1">
    <source>
        <dbReference type="EMBL" id="KAF6020457.1"/>
    </source>
</evidence>
<keyword evidence="2" id="KW-1185">Reference proteome</keyword>
<dbReference type="Proteomes" id="UP000593567">
    <property type="component" value="Unassembled WGS sequence"/>
</dbReference>
<organism evidence="1 2">
    <name type="scientific">Bugula neritina</name>
    <name type="common">Brown bryozoan</name>
    <name type="synonym">Sertularia neritina</name>
    <dbReference type="NCBI Taxonomy" id="10212"/>
    <lineage>
        <taxon>Eukaryota</taxon>
        <taxon>Metazoa</taxon>
        <taxon>Spiralia</taxon>
        <taxon>Lophotrochozoa</taxon>
        <taxon>Bryozoa</taxon>
        <taxon>Gymnolaemata</taxon>
        <taxon>Cheilostomatida</taxon>
        <taxon>Flustrina</taxon>
        <taxon>Buguloidea</taxon>
        <taxon>Bugulidae</taxon>
        <taxon>Bugula</taxon>
    </lineage>
</organism>